<keyword evidence="5 7" id="KW-1133">Transmembrane helix</keyword>
<gene>
    <name evidence="9" type="ORF">CAL29_14010</name>
</gene>
<keyword evidence="3" id="KW-1003">Cell membrane</keyword>
<comment type="caution">
    <text evidence="9">The sequence shown here is derived from an EMBL/GenBank/DDBJ whole genome shotgun (WGS) entry which is preliminary data.</text>
</comment>
<accession>A0A261SBR8</accession>
<dbReference type="AlphaFoldDB" id="A0A261SBR8"/>
<keyword evidence="6 7" id="KW-0472">Membrane</keyword>
<evidence type="ECO:0000313" key="10">
    <source>
        <dbReference type="Proteomes" id="UP000216020"/>
    </source>
</evidence>
<keyword evidence="4 7" id="KW-0812">Transmembrane</keyword>
<evidence type="ECO:0000256" key="1">
    <source>
        <dbReference type="ARBA" id="ARBA00004651"/>
    </source>
</evidence>
<dbReference type="RefSeq" id="WP_094853596.1">
    <property type="nucleotide sequence ID" value="NZ_NEVM01000002.1"/>
</dbReference>
<dbReference type="SUPFAM" id="SSF161098">
    <property type="entry name" value="MetI-like"/>
    <property type="match status" value="1"/>
</dbReference>
<feature type="transmembrane region" description="Helical" evidence="7">
    <location>
        <begin position="101"/>
        <end position="123"/>
    </location>
</feature>
<name>A0A261SBR8_9BORD</name>
<dbReference type="Gene3D" id="1.10.3720.10">
    <property type="entry name" value="MetI-like"/>
    <property type="match status" value="1"/>
</dbReference>
<dbReference type="PANTHER" id="PTHR43163:SF6">
    <property type="entry name" value="DIPEPTIDE TRANSPORT SYSTEM PERMEASE PROTEIN DPPB-RELATED"/>
    <property type="match status" value="1"/>
</dbReference>
<organism evidence="9 10">
    <name type="scientific">Bordetella genomosp. 10</name>
    <dbReference type="NCBI Taxonomy" id="1416804"/>
    <lineage>
        <taxon>Bacteria</taxon>
        <taxon>Pseudomonadati</taxon>
        <taxon>Pseudomonadota</taxon>
        <taxon>Betaproteobacteria</taxon>
        <taxon>Burkholderiales</taxon>
        <taxon>Alcaligenaceae</taxon>
        <taxon>Bordetella</taxon>
    </lineage>
</organism>
<proteinExistence type="inferred from homology"/>
<keyword evidence="2 7" id="KW-0813">Transport</keyword>
<dbReference type="Proteomes" id="UP000216020">
    <property type="component" value="Unassembled WGS sequence"/>
</dbReference>
<dbReference type="InterPro" id="IPR045621">
    <property type="entry name" value="BPD_transp_1_N"/>
</dbReference>
<evidence type="ECO:0000256" key="2">
    <source>
        <dbReference type="ARBA" id="ARBA00022448"/>
    </source>
</evidence>
<dbReference type="Pfam" id="PF19300">
    <property type="entry name" value="BPD_transp_1_N"/>
    <property type="match status" value="1"/>
</dbReference>
<comment type="subcellular location">
    <subcellularLocation>
        <location evidence="1 7">Cell membrane</location>
        <topology evidence="1 7">Multi-pass membrane protein</topology>
    </subcellularLocation>
</comment>
<comment type="similarity">
    <text evidence="7">Belongs to the binding-protein-dependent transport system permease family.</text>
</comment>
<feature type="domain" description="ABC transmembrane type-1" evidence="8">
    <location>
        <begin position="95"/>
        <end position="305"/>
    </location>
</feature>
<dbReference type="PROSITE" id="PS50928">
    <property type="entry name" value="ABC_TM1"/>
    <property type="match status" value="1"/>
</dbReference>
<dbReference type="Pfam" id="PF00528">
    <property type="entry name" value="BPD_transp_1"/>
    <property type="match status" value="1"/>
</dbReference>
<sequence>MSRIVSARIAQALPVMLIVAILTFFLMHMLPGDPAVIIAGDQAGPEAVAAIRHSLGLDRPLPEQLWLWLTHLAHGNFGDSLVLNQPVLQAVTERLPVTLSLAAVAFVITVPVGVGLGIVAAFWRNSWIDSAVMGFALLGVSLPSFWVGTISVILFSVNLGWLPTAGYVPIAEGGVGEWFASLVQPAVVLALFQIGFLARMTRSEMLEILDQDFVRTARAKGVSEFATVGKHAFRNTLVSVVTVGGYILSLLIGGSVVVEQVFALPGVGRLLVQAIMSRDYPTVQGTMLLLGFAFVLINVLIDVLYTYLDPRVRYD</sequence>
<dbReference type="GO" id="GO:0005886">
    <property type="term" value="C:plasma membrane"/>
    <property type="evidence" value="ECO:0007669"/>
    <property type="project" value="UniProtKB-SubCell"/>
</dbReference>
<dbReference type="CDD" id="cd06261">
    <property type="entry name" value="TM_PBP2"/>
    <property type="match status" value="1"/>
</dbReference>
<feature type="transmembrane region" description="Helical" evidence="7">
    <location>
        <begin position="237"/>
        <end position="258"/>
    </location>
</feature>
<feature type="transmembrane region" description="Helical" evidence="7">
    <location>
        <begin position="178"/>
        <end position="198"/>
    </location>
</feature>
<dbReference type="InterPro" id="IPR035906">
    <property type="entry name" value="MetI-like_sf"/>
</dbReference>
<feature type="transmembrane region" description="Helical" evidence="7">
    <location>
        <begin position="12"/>
        <end position="30"/>
    </location>
</feature>
<evidence type="ECO:0000256" key="3">
    <source>
        <dbReference type="ARBA" id="ARBA00022475"/>
    </source>
</evidence>
<evidence type="ECO:0000313" key="9">
    <source>
        <dbReference type="EMBL" id="OZI34605.1"/>
    </source>
</evidence>
<dbReference type="PANTHER" id="PTHR43163">
    <property type="entry name" value="DIPEPTIDE TRANSPORT SYSTEM PERMEASE PROTEIN DPPB-RELATED"/>
    <property type="match status" value="1"/>
</dbReference>
<reference evidence="10" key="1">
    <citation type="submission" date="2017-05" db="EMBL/GenBank/DDBJ databases">
        <title>Complete and WGS of Bordetella genogroups.</title>
        <authorList>
            <person name="Spilker T."/>
            <person name="Lipuma J."/>
        </authorList>
    </citation>
    <scope>NUCLEOTIDE SEQUENCE [LARGE SCALE GENOMIC DNA]</scope>
    <source>
        <strain evidence="10">AU16122</strain>
    </source>
</reference>
<protein>
    <submittedName>
        <fullName evidence="9">Peptide ABC transporter</fullName>
    </submittedName>
</protein>
<dbReference type="InterPro" id="IPR000515">
    <property type="entry name" value="MetI-like"/>
</dbReference>
<feature type="transmembrane region" description="Helical" evidence="7">
    <location>
        <begin position="287"/>
        <end position="308"/>
    </location>
</feature>
<feature type="transmembrane region" description="Helical" evidence="7">
    <location>
        <begin position="135"/>
        <end position="158"/>
    </location>
</feature>
<evidence type="ECO:0000256" key="7">
    <source>
        <dbReference type="RuleBase" id="RU363032"/>
    </source>
</evidence>
<dbReference type="OrthoDB" id="9803623at2"/>
<evidence type="ECO:0000256" key="5">
    <source>
        <dbReference type="ARBA" id="ARBA00022989"/>
    </source>
</evidence>
<evidence type="ECO:0000256" key="4">
    <source>
        <dbReference type="ARBA" id="ARBA00022692"/>
    </source>
</evidence>
<keyword evidence="10" id="KW-1185">Reference proteome</keyword>
<dbReference type="GO" id="GO:0071916">
    <property type="term" value="F:dipeptide transmembrane transporter activity"/>
    <property type="evidence" value="ECO:0007669"/>
    <property type="project" value="TreeGrafter"/>
</dbReference>
<evidence type="ECO:0000256" key="6">
    <source>
        <dbReference type="ARBA" id="ARBA00023136"/>
    </source>
</evidence>
<dbReference type="EMBL" id="NEVM01000002">
    <property type="protein sequence ID" value="OZI34605.1"/>
    <property type="molecule type" value="Genomic_DNA"/>
</dbReference>
<evidence type="ECO:0000259" key="8">
    <source>
        <dbReference type="PROSITE" id="PS50928"/>
    </source>
</evidence>